<feature type="non-terminal residue" evidence="1">
    <location>
        <position position="1"/>
    </location>
</feature>
<gene>
    <name evidence="1" type="ORF">L9F63_008490</name>
</gene>
<keyword evidence="2" id="KW-1185">Reference proteome</keyword>
<comment type="caution">
    <text evidence="1">The sequence shown here is derived from an EMBL/GenBank/DDBJ whole genome shotgun (WGS) entry which is preliminary data.</text>
</comment>
<dbReference type="AlphaFoldDB" id="A0AAD7Z5F7"/>
<dbReference type="EMBL" id="JASPKZ010010654">
    <property type="protein sequence ID" value="KAJ9574132.1"/>
    <property type="molecule type" value="Genomic_DNA"/>
</dbReference>
<reference evidence="1" key="1">
    <citation type="journal article" date="2023" name="IScience">
        <title>Live-bearing cockroach genome reveals convergent evolutionary mechanisms linked to viviparity in insects and beyond.</title>
        <authorList>
            <person name="Fouks B."/>
            <person name="Harrison M.C."/>
            <person name="Mikhailova A.A."/>
            <person name="Marchal E."/>
            <person name="English S."/>
            <person name="Carruthers M."/>
            <person name="Jennings E.C."/>
            <person name="Chiamaka E.L."/>
            <person name="Frigard R.A."/>
            <person name="Pippel M."/>
            <person name="Attardo G.M."/>
            <person name="Benoit J.B."/>
            <person name="Bornberg-Bauer E."/>
            <person name="Tobe S.S."/>
        </authorList>
    </citation>
    <scope>NUCLEOTIDE SEQUENCE</scope>
    <source>
        <strain evidence="1">Stay&amp;Tobe</strain>
    </source>
</reference>
<evidence type="ECO:0000313" key="1">
    <source>
        <dbReference type="EMBL" id="KAJ9574132.1"/>
    </source>
</evidence>
<protein>
    <submittedName>
        <fullName evidence="1">Uncharacterized protein</fullName>
    </submittedName>
</protein>
<feature type="non-terminal residue" evidence="1">
    <location>
        <position position="58"/>
    </location>
</feature>
<accession>A0AAD7Z5F7</accession>
<proteinExistence type="predicted"/>
<organism evidence="1 2">
    <name type="scientific">Diploptera punctata</name>
    <name type="common">Pacific beetle cockroach</name>
    <dbReference type="NCBI Taxonomy" id="6984"/>
    <lineage>
        <taxon>Eukaryota</taxon>
        <taxon>Metazoa</taxon>
        <taxon>Ecdysozoa</taxon>
        <taxon>Arthropoda</taxon>
        <taxon>Hexapoda</taxon>
        <taxon>Insecta</taxon>
        <taxon>Pterygota</taxon>
        <taxon>Neoptera</taxon>
        <taxon>Polyneoptera</taxon>
        <taxon>Dictyoptera</taxon>
        <taxon>Blattodea</taxon>
        <taxon>Blaberoidea</taxon>
        <taxon>Blaberidae</taxon>
        <taxon>Diplopterinae</taxon>
        <taxon>Diploptera</taxon>
    </lineage>
</organism>
<evidence type="ECO:0000313" key="2">
    <source>
        <dbReference type="Proteomes" id="UP001233999"/>
    </source>
</evidence>
<sequence length="58" mass="6959">PVTYSVLNIHICNSRENVGARESVAGLYTFKHLTYHYFWCNFFFLKIELKNYMLTTTY</sequence>
<name>A0AAD7Z5F7_DIPPU</name>
<reference evidence="1" key="2">
    <citation type="submission" date="2023-05" db="EMBL/GenBank/DDBJ databases">
        <authorList>
            <person name="Fouks B."/>
        </authorList>
    </citation>
    <scope>NUCLEOTIDE SEQUENCE</scope>
    <source>
        <strain evidence="1">Stay&amp;Tobe</strain>
        <tissue evidence="1">Testes</tissue>
    </source>
</reference>
<dbReference type="Proteomes" id="UP001233999">
    <property type="component" value="Unassembled WGS sequence"/>
</dbReference>